<dbReference type="Pfam" id="PF12627">
    <property type="entry name" value="PolyA_pol_RNAbd"/>
    <property type="match status" value="1"/>
</dbReference>
<dbReference type="Pfam" id="PF01743">
    <property type="entry name" value="PolyA_pol"/>
    <property type="match status" value="1"/>
</dbReference>
<evidence type="ECO:0000259" key="6">
    <source>
        <dbReference type="Pfam" id="PF12627"/>
    </source>
</evidence>
<evidence type="ECO:0008006" key="9">
    <source>
        <dbReference type="Google" id="ProtNLM"/>
    </source>
</evidence>
<dbReference type="PANTHER" id="PTHR43051:SF2">
    <property type="entry name" value="POLYNUCLEOTIDE ADENYLYLTRANSFERASE FAMILY PROTEIN-RELATED"/>
    <property type="match status" value="1"/>
</dbReference>
<dbReference type="EMBL" id="JBDFQZ010000010">
    <property type="protein sequence ID" value="KAK9684331.1"/>
    <property type="molecule type" value="Genomic_DNA"/>
</dbReference>
<dbReference type="InterPro" id="IPR002646">
    <property type="entry name" value="PolA_pol_head_dom"/>
</dbReference>
<evidence type="ECO:0000259" key="5">
    <source>
        <dbReference type="Pfam" id="PF01743"/>
    </source>
</evidence>
<evidence type="ECO:0000256" key="2">
    <source>
        <dbReference type="ARBA" id="ARBA00022679"/>
    </source>
</evidence>
<evidence type="ECO:0000256" key="4">
    <source>
        <dbReference type="RuleBase" id="RU003953"/>
    </source>
</evidence>
<keyword evidence="3" id="KW-0547">Nucleotide-binding</keyword>
<dbReference type="CDD" id="cd05398">
    <property type="entry name" value="NT_ClassII-CCAase"/>
    <property type="match status" value="1"/>
</dbReference>
<protein>
    <recommendedName>
        <fullName evidence="9">Polynucleotide adenylyltransferase</fullName>
    </recommendedName>
</protein>
<evidence type="ECO:0000313" key="8">
    <source>
        <dbReference type="Proteomes" id="UP001443914"/>
    </source>
</evidence>
<feature type="domain" description="Poly A polymerase head" evidence="5">
    <location>
        <begin position="102"/>
        <end position="230"/>
    </location>
</feature>
<dbReference type="SUPFAM" id="SSF81891">
    <property type="entry name" value="Poly A polymerase C-terminal region-like"/>
    <property type="match status" value="1"/>
</dbReference>
<dbReference type="InterPro" id="IPR043519">
    <property type="entry name" value="NT_sf"/>
</dbReference>
<keyword evidence="2 4" id="KW-0808">Transferase</keyword>
<dbReference type="GO" id="GO:0000166">
    <property type="term" value="F:nucleotide binding"/>
    <property type="evidence" value="ECO:0007669"/>
    <property type="project" value="UniProtKB-KW"/>
</dbReference>
<keyword evidence="8" id="KW-1185">Reference proteome</keyword>
<gene>
    <name evidence="7" type="ORF">RND81_10G203100</name>
</gene>
<dbReference type="SUPFAM" id="SSF81301">
    <property type="entry name" value="Nucleotidyltransferase"/>
    <property type="match status" value="1"/>
</dbReference>
<reference evidence="7" key="1">
    <citation type="submission" date="2024-03" db="EMBL/GenBank/DDBJ databases">
        <title>WGS assembly of Saponaria officinalis var. Norfolk2.</title>
        <authorList>
            <person name="Jenkins J."/>
            <person name="Shu S."/>
            <person name="Grimwood J."/>
            <person name="Barry K."/>
            <person name="Goodstein D."/>
            <person name="Schmutz J."/>
            <person name="Leebens-Mack J."/>
            <person name="Osbourn A."/>
        </authorList>
    </citation>
    <scope>NUCLEOTIDE SEQUENCE [LARGE SCALE GENOMIC DNA]</scope>
    <source>
        <strain evidence="7">JIC</strain>
    </source>
</reference>
<dbReference type="Gene3D" id="1.10.3090.10">
    <property type="entry name" value="cca-adding enzyme, domain 2"/>
    <property type="match status" value="1"/>
</dbReference>
<dbReference type="PANTHER" id="PTHR43051">
    <property type="entry name" value="POLYNUCLEOTIDE ADENYLYLTRANSFERASE FAMILY PROTEIN"/>
    <property type="match status" value="1"/>
</dbReference>
<dbReference type="GO" id="GO:0001680">
    <property type="term" value="P:tRNA 3'-terminal CCA addition"/>
    <property type="evidence" value="ECO:0007669"/>
    <property type="project" value="UniProtKB-ARBA"/>
</dbReference>
<sequence>MAISIATFKLSISSRPFFPFLLKSSQSFNLPTFFRSWASTASVEALDEAEFLIKPIKSRSPGAEKVQAWKKLSSKELGVSTSSISGPTKVVLKELKKRGYEVYLVGGCVRDLILKRVPKDFDILTSAELREVLRSFRHAEIVGKRFPICLVHIGDHVVEVSSFNTGQRRSNKKSPFQFEVPTGCDEKDNIRWRNCMQRDFTINGLMFDPFARIVYDYTGALEDLKKAKVRTIIPASISFHEDCARILRAVRVAARLGFRLERETAQCVRNSSYSILRLDKGRFLLEMNYMLAYGSAEASLRLLWRFGLLEIILPHQAAYLVRCGFRRKDSGSNMLLALFSNLDKLLAPDMPCHSSLWVTLLAFHKALSDQARAPSVIAAFALAVNNGGDIEEAIDITSTISRPSEPNFHELLEHQKSEKTALKEEVQSLAISVNVALSSMTDEYAVSKAMAKYPQAPQSDLVLIPLGLYMRVCRIFECVTKGREVGFLSKQGGKIDYDMLAIGRLQEVRHVFARVVFDTIYPLSLSDHHIAL</sequence>
<dbReference type="GO" id="GO:0016779">
    <property type="term" value="F:nucleotidyltransferase activity"/>
    <property type="evidence" value="ECO:0007669"/>
    <property type="project" value="InterPro"/>
</dbReference>
<accession>A0AAW1I4A6</accession>
<dbReference type="AlphaFoldDB" id="A0AAW1I4A6"/>
<evidence type="ECO:0000256" key="3">
    <source>
        <dbReference type="ARBA" id="ARBA00022741"/>
    </source>
</evidence>
<dbReference type="Proteomes" id="UP001443914">
    <property type="component" value="Unassembled WGS sequence"/>
</dbReference>
<keyword evidence="4" id="KW-0694">RNA-binding</keyword>
<feature type="domain" description="tRNA nucleotidyltransferase/poly(A) polymerase RNA and SrmB- binding" evidence="6">
    <location>
        <begin position="257"/>
        <end position="319"/>
    </location>
</feature>
<dbReference type="Gene3D" id="3.30.460.10">
    <property type="entry name" value="Beta Polymerase, domain 2"/>
    <property type="match status" value="1"/>
</dbReference>
<dbReference type="GO" id="GO:0003723">
    <property type="term" value="F:RNA binding"/>
    <property type="evidence" value="ECO:0007669"/>
    <property type="project" value="UniProtKB-KW"/>
</dbReference>
<dbReference type="InterPro" id="IPR052191">
    <property type="entry name" value="tRNA_ntf/polyA_polymerase_I"/>
</dbReference>
<proteinExistence type="inferred from homology"/>
<comment type="similarity">
    <text evidence="1 4">Belongs to the tRNA nucleotidyltransferase/poly(A) polymerase family.</text>
</comment>
<evidence type="ECO:0000256" key="1">
    <source>
        <dbReference type="ARBA" id="ARBA00007265"/>
    </source>
</evidence>
<name>A0AAW1I4A6_SAPOF</name>
<evidence type="ECO:0000313" key="7">
    <source>
        <dbReference type="EMBL" id="KAK9684331.1"/>
    </source>
</evidence>
<dbReference type="InterPro" id="IPR032828">
    <property type="entry name" value="PolyA_RNA-bd"/>
</dbReference>
<comment type="caution">
    <text evidence="7">The sequence shown here is derived from an EMBL/GenBank/DDBJ whole genome shotgun (WGS) entry which is preliminary data.</text>
</comment>
<organism evidence="7 8">
    <name type="scientific">Saponaria officinalis</name>
    <name type="common">Common soapwort</name>
    <name type="synonym">Lychnis saponaria</name>
    <dbReference type="NCBI Taxonomy" id="3572"/>
    <lineage>
        <taxon>Eukaryota</taxon>
        <taxon>Viridiplantae</taxon>
        <taxon>Streptophyta</taxon>
        <taxon>Embryophyta</taxon>
        <taxon>Tracheophyta</taxon>
        <taxon>Spermatophyta</taxon>
        <taxon>Magnoliopsida</taxon>
        <taxon>eudicotyledons</taxon>
        <taxon>Gunneridae</taxon>
        <taxon>Pentapetalae</taxon>
        <taxon>Caryophyllales</taxon>
        <taxon>Caryophyllaceae</taxon>
        <taxon>Caryophylleae</taxon>
        <taxon>Saponaria</taxon>
    </lineage>
</organism>